<feature type="compositionally biased region" description="Low complexity" evidence="1">
    <location>
        <begin position="42"/>
        <end position="62"/>
    </location>
</feature>
<dbReference type="EMBL" id="AP027452">
    <property type="protein sequence ID" value="BDY27267.1"/>
    <property type="molecule type" value="Genomic_DNA"/>
</dbReference>
<evidence type="ECO:0000256" key="1">
    <source>
        <dbReference type="SAM" id="MobiDB-lite"/>
    </source>
</evidence>
<feature type="signal peptide" evidence="2">
    <location>
        <begin position="1"/>
        <end position="27"/>
    </location>
</feature>
<sequence>MSFPPPTPRKFLFTFGMATVIATAATACSSSDVAPTARWGMTPTTTSSSTAPAPSTSASAAPQKADYNRLLLRASDVSIPPDTYTAQSSKTDPNGIPGASALFVNQDDTRAIADTVVIYPDAATATATLRQAAGAVSTIVTGGTPQPFPVGTDGTVISGTSPDGAKAVTLLMFTEGRALVRLEFDSAPGDVTSPQVVTAVGRMQEIALRIGFTQPE</sequence>
<feature type="region of interest" description="Disordered" evidence="1">
    <location>
        <begin position="39"/>
        <end position="62"/>
    </location>
</feature>
<accession>A0AAI8XLY0</accession>
<dbReference type="RefSeq" id="WP_051578528.1">
    <property type="nucleotide sequence ID" value="NZ_AP022567.1"/>
</dbReference>
<protein>
    <recommendedName>
        <fullName evidence="7">DUF5642 domain-containing protein</fullName>
    </recommendedName>
</protein>
<keyword evidence="5" id="KW-1185">Reference proteome</keyword>
<dbReference type="Proteomes" id="UP001241092">
    <property type="component" value="Chromosome"/>
</dbReference>
<organism evidence="4 6">
    <name type="scientific">Mycolicibacterium mageritense</name>
    <name type="common">Mycobacterium mageritense</name>
    <dbReference type="NCBI Taxonomy" id="53462"/>
    <lineage>
        <taxon>Bacteria</taxon>
        <taxon>Bacillati</taxon>
        <taxon>Actinomycetota</taxon>
        <taxon>Actinomycetes</taxon>
        <taxon>Mycobacteriales</taxon>
        <taxon>Mycobacteriaceae</taxon>
        <taxon>Mycolicibacterium</taxon>
    </lineage>
</organism>
<evidence type="ECO:0000313" key="6">
    <source>
        <dbReference type="Proteomes" id="UP001241092"/>
    </source>
</evidence>
<dbReference type="EMBL" id="AP022567">
    <property type="protein sequence ID" value="BBX34215.1"/>
    <property type="molecule type" value="Genomic_DNA"/>
</dbReference>
<reference evidence="3" key="2">
    <citation type="submission" date="2020-02" db="EMBL/GenBank/DDBJ databases">
        <authorList>
            <person name="Matsumoto Y."/>
            <person name="Kinjo T."/>
            <person name="Motooka D."/>
            <person name="Nabeya D."/>
            <person name="Jung N."/>
            <person name="Uechi K."/>
            <person name="Horii T."/>
            <person name="Iida T."/>
            <person name="Fujita J."/>
            <person name="Nakamura S."/>
        </authorList>
    </citation>
    <scope>NUCLEOTIDE SEQUENCE</scope>
    <source>
        <strain evidence="3">JCM 12375</strain>
    </source>
</reference>
<name>A0AAI8XLY0_MYCME</name>
<gene>
    <name evidence="4" type="ORF">hbim_01189</name>
    <name evidence="3" type="ORF">MMAGJ_34970</name>
</gene>
<dbReference type="AlphaFoldDB" id="A0AAI8XLY0"/>
<evidence type="ECO:0000313" key="5">
    <source>
        <dbReference type="Proteomes" id="UP000465622"/>
    </source>
</evidence>
<evidence type="ECO:0008006" key="7">
    <source>
        <dbReference type="Google" id="ProtNLM"/>
    </source>
</evidence>
<keyword evidence="2" id="KW-0732">Signal</keyword>
<evidence type="ECO:0000256" key="2">
    <source>
        <dbReference type="SAM" id="SignalP"/>
    </source>
</evidence>
<feature type="chain" id="PRO_5042535165" description="DUF5642 domain-containing protein" evidence="2">
    <location>
        <begin position="28"/>
        <end position="216"/>
    </location>
</feature>
<dbReference type="Proteomes" id="UP000465622">
    <property type="component" value="Chromosome"/>
</dbReference>
<evidence type="ECO:0000313" key="4">
    <source>
        <dbReference type="EMBL" id="BDY27267.1"/>
    </source>
</evidence>
<reference evidence="4" key="3">
    <citation type="submission" date="2023-03" db="EMBL/GenBank/DDBJ databases">
        <title>Draft genome sequence of a Mycolicibacterium mageritense strain H4_3_1 isolated from a hybrid biological-inorganic system reactor.</title>
        <authorList>
            <person name="Feng X."/>
            <person name="Kazama D."/>
            <person name="Sato K."/>
            <person name="Kobayashi H."/>
        </authorList>
    </citation>
    <scope>NUCLEOTIDE SEQUENCE</scope>
    <source>
        <strain evidence="4">H4_3_1</strain>
    </source>
</reference>
<proteinExistence type="predicted"/>
<evidence type="ECO:0000313" key="3">
    <source>
        <dbReference type="EMBL" id="BBX34215.1"/>
    </source>
</evidence>
<reference evidence="3 5" key="1">
    <citation type="journal article" date="2019" name="Emerg. Microbes Infect.">
        <title>Comprehensive subspecies identification of 175 nontuberculous mycobacteria species based on 7547 genomic profiles.</title>
        <authorList>
            <person name="Matsumoto Y."/>
            <person name="Kinjo T."/>
            <person name="Motooka D."/>
            <person name="Nabeya D."/>
            <person name="Jung N."/>
            <person name="Uechi K."/>
            <person name="Horii T."/>
            <person name="Iida T."/>
            <person name="Fujita J."/>
            <person name="Nakamura S."/>
        </authorList>
    </citation>
    <scope>NUCLEOTIDE SEQUENCE [LARGE SCALE GENOMIC DNA]</scope>
    <source>
        <strain evidence="3 5">JCM 12375</strain>
    </source>
</reference>